<evidence type="ECO:0000259" key="1">
    <source>
        <dbReference type="Pfam" id="PF00534"/>
    </source>
</evidence>
<reference evidence="3 4" key="1">
    <citation type="submission" date="2021-07" db="EMBL/GenBank/DDBJ databases">
        <title>Paraburkholderia edwinii protects Aspergillus sp. from phenazines by acting as a toxin sponge.</title>
        <authorList>
            <person name="Dahlstrom K.M."/>
            <person name="Newman D.K."/>
        </authorList>
    </citation>
    <scope>NUCLEOTIDE SEQUENCE [LARGE SCALE GENOMIC DNA]</scope>
    <source>
        <strain evidence="3 4">Pe01</strain>
    </source>
</reference>
<feature type="domain" description="Glycosyl transferase family 1" evidence="1">
    <location>
        <begin position="291"/>
        <end position="429"/>
    </location>
</feature>
<evidence type="ECO:0000259" key="2">
    <source>
        <dbReference type="Pfam" id="PF13579"/>
    </source>
</evidence>
<dbReference type="Pfam" id="PF13579">
    <property type="entry name" value="Glyco_trans_4_4"/>
    <property type="match status" value="1"/>
</dbReference>
<accession>A0ABX8UP94</accession>
<gene>
    <name evidence="3" type="ORF">KZJ38_10775</name>
</gene>
<sequence length="894" mass="97351">MVTDDDTGAARSGALRARQALETVFKEERIMNHDTAEDTRVPNRTRTLADSAASAARSVPFAPAGHATLDRPVTVPPPVSTPVPTLRATPHAGHAAQRVRVAIVHDWLVTYAGAERVLEQIIACFPDADLFALVDFLEDRSFIRSKPVTTSFIQKLPKAKTKYRSYLPLMPLAIEQLDLSAYDVVISSSHAVAKGVLTGPDQVHVSYVHSPIRYAWDLQHQYLNESKLTAGPKSALARVILHYIRNWDVRTANSVDSFVSNSDFIARRIKKVYQRDADVINPPVDVEAFSVLEEKEDFYLTASRMVPYKKIDLIVEAFAKMPERRLVVIGDGPDMQKIRAKAAPNVEIMGYQPFAVLRDRMRRAKAFVFAAEEDFGISVVEAQACGTPVIAYGKGGALETVCDPADPRPTGLFFDEQTAEAIIAAVENFDAQPGRFMSAHCRASAERFSAALFRERFFAHVRGHVPALQGATLPPYDPPVKGAAANPASSLRVLAVDQSGVLGGAELSLLEIVKALRARMDVVLFDDGPFRAALDHAGVPVTVLDAGATRDMRKQGASPPLGRALKSVGSLVRATAARARNNDVIYANTQRSMVVGVLAGKLARKPVVWHLRDIVSAEHFGKRQLAVIKWCARFGLAHVIANSGASARAFKQLTKFDDDKVDVVFNGIASAPFDALRDTPQAAVRARLNLPRDAFLVGSFSRLARWKGQHVLLEALVRSDARLDPQLHAVFVGSALFGEDAYEAELRAFVAQHGLTERVHFLGFQHDIAACMCAMDVVAHTSITPEPFGRVIVEGMLARRPVVAARAGGVTEIVHDGENGMLCEPGDAGALAETLAELHANRTLRDQLVTHGYQTAIESFGTTAYVDGVERILKRVAAEGRRGGRGQAERKKVA</sequence>
<dbReference type="InterPro" id="IPR028098">
    <property type="entry name" value="Glyco_trans_4-like_N"/>
</dbReference>
<dbReference type="SUPFAM" id="SSF53756">
    <property type="entry name" value="UDP-Glycosyltransferase/glycogen phosphorylase"/>
    <property type="match status" value="2"/>
</dbReference>
<dbReference type="PANTHER" id="PTHR45947:SF3">
    <property type="entry name" value="SULFOQUINOVOSYL TRANSFERASE SQD2"/>
    <property type="match status" value="1"/>
</dbReference>
<organism evidence="3 4">
    <name type="scientific">Paraburkholderia edwinii</name>
    <dbReference type="NCBI Taxonomy" id="2861782"/>
    <lineage>
        <taxon>Bacteria</taxon>
        <taxon>Pseudomonadati</taxon>
        <taxon>Pseudomonadota</taxon>
        <taxon>Betaproteobacteria</taxon>
        <taxon>Burkholderiales</taxon>
        <taxon>Burkholderiaceae</taxon>
        <taxon>Paraburkholderia</taxon>
    </lineage>
</organism>
<dbReference type="Proteomes" id="UP000826462">
    <property type="component" value="Chromosome 1"/>
</dbReference>
<keyword evidence="4" id="KW-1185">Reference proteome</keyword>
<name>A0ABX8UP94_9BURK</name>
<proteinExistence type="predicted"/>
<dbReference type="InterPro" id="IPR001296">
    <property type="entry name" value="Glyco_trans_1"/>
</dbReference>
<evidence type="ECO:0000313" key="3">
    <source>
        <dbReference type="EMBL" id="QYD70714.1"/>
    </source>
</evidence>
<dbReference type="Gene3D" id="3.40.50.2000">
    <property type="entry name" value="Glycogen Phosphorylase B"/>
    <property type="match status" value="4"/>
</dbReference>
<protein>
    <submittedName>
        <fullName evidence="3">Glycosyltransferase family 4 protein</fullName>
    </submittedName>
</protein>
<feature type="domain" description="Glycosyl transferase family 1" evidence="1">
    <location>
        <begin position="684"/>
        <end position="854"/>
    </location>
</feature>
<dbReference type="Pfam" id="PF00534">
    <property type="entry name" value="Glycos_transf_1"/>
    <property type="match status" value="2"/>
</dbReference>
<dbReference type="CDD" id="cd03801">
    <property type="entry name" value="GT4_PimA-like"/>
    <property type="match status" value="1"/>
</dbReference>
<feature type="domain" description="Glycosyltransferase subfamily 4-like N-terminal" evidence="2">
    <location>
        <begin position="503"/>
        <end position="667"/>
    </location>
</feature>
<dbReference type="EMBL" id="CP080095">
    <property type="protein sequence ID" value="QYD70714.1"/>
    <property type="molecule type" value="Genomic_DNA"/>
</dbReference>
<dbReference type="InterPro" id="IPR050194">
    <property type="entry name" value="Glycosyltransferase_grp1"/>
</dbReference>
<dbReference type="CDD" id="cd03804">
    <property type="entry name" value="GT4_WbaZ-like"/>
    <property type="match status" value="1"/>
</dbReference>
<evidence type="ECO:0000313" key="4">
    <source>
        <dbReference type="Proteomes" id="UP000826462"/>
    </source>
</evidence>
<dbReference type="PANTHER" id="PTHR45947">
    <property type="entry name" value="SULFOQUINOVOSYL TRANSFERASE SQD2"/>
    <property type="match status" value="1"/>
</dbReference>